<accession>A0ABS2NKL1</accession>
<evidence type="ECO:0000259" key="6">
    <source>
        <dbReference type="Pfam" id="PF01416"/>
    </source>
</evidence>
<comment type="similarity">
    <text evidence="1 4 5">Belongs to the tRNA pseudouridine synthase TruA family.</text>
</comment>
<dbReference type="PANTHER" id="PTHR11142:SF0">
    <property type="entry name" value="TRNA PSEUDOURIDINE SYNTHASE-LIKE 1"/>
    <property type="match status" value="1"/>
</dbReference>
<dbReference type="InterPro" id="IPR020103">
    <property type="entry name" value="PsdUridine_synth_cat_dom_sf"/>
</dbReference>
<dbReference type="Pfam" id="PF01416">
    <property type="entry name" value="PseudoU_synth_1"/>
    <property type="match status" value="2"/>
</dbReference>
<dbReference type="InterPro" id="IPR020095">
    <property type="entry name" value="PsdUridine_synth_TruA_C"/>
</dbReference>
<comment type="subunit">
    <text evidence="4">Homodimer.</text>
</comment>
<dbReference type="Gene3D" id="3.30.70.580">
    <property type="entry name" value="Pseudouridine synthase I, catalytic domain, N-terminal subdomain"/>
    <property type="match status" value="1"/>
</dbReference>
<keyword evidence="2 4" id="KW-0819">tRNA processing</keyword>
<dbReference type="NCBIfam" id="TIGR00071">
    <property type="entry name" value="hisT_truA"/>
    <property type="match status" value="1"/>
</dbReference>
<protein>
    <recommendedName>
        <fullName evidence="4">tRNA pseudouridine synthase A</fullName>
        <ecNumber evidence="4">5.4.99.12</ecNumber>
    </recommendedName>
    <alternativeName>
        <fullName evidence="4">tRNA pseudouridine(38-40) synthase</fullName>
    </alternativeName>
    <alternativeName>
        <fullName evidence="4">tRNA pseudouridylate synthase I</fullName>
    </alternativeName>
    <alternativeName>
        <fullName evidence="4">tRNA-uridine isomerase I</fullName>
    </alternativeName>
</protein>
<dbReference type="GO" id="GO:0160147">
    <property type="term" value="F:tRNA pseudouridine(38-40) synthase activity"/>
    <property type="evidence" value="ECO:0007669"/>
    <property type="project" value="UniProtKB-EC"/>
</dbReference>
<dbReference type="HAMAP" id="MF_00171">
    <property type="entry name" value="TruA"/>
    <property type="match status" value="1"/>
</dbReference>
<proteinExistence type="inferred from homology"/>
<sequence length="245" mass="27812">MPRFKCLVSYDGSGFSGYQVQPDKRTVQGEIEKALSKIHKGSFERITGSGRTDSGVHAMGQVFHFDSNLNISEKKWPTVLNSLLSSDISILSAEEVGLDFHARFSVKKKEYRYKIHLQTVRNPFTRHQAFHYPYPLNVEDMRKASLAFIGEHDFTSFCSSKTDVEDKIRTIYSISLNVDEENLIISYEGNGFLYNMVRIITGTLLEVGRGKITPENVTEILKAKDRTKAGKTAPPEGLYLWKVTY</sequence>
<gene>
    <name evidence="4" type="primary">truA</name>
    <name evidence="7" type="ORF">JOC86_005024</name>
</gene>
<feature type="domain" description="Pseudouridine synthase I TruA alpha/beta" evidence="6">
    <location>
        <begin position="8"/>
        <end position="104"/>
    </location>
</feature>
<dbReference type="InterPro" id="IPR001406">
    <property type="entry name" value="PsdUridine_synth_TruA"/>
</dbReference>
<keyword evidence="3 4" id="KW-0413">Isomerase</keyword>
<dbReference type="CDD" id="cd02570">
    <property type="entry name" value="PseudoU_synth_EcTruA"/>
    <property type="match status" value="1"/>
</dbReference>
<feature type="active site" description="Nucleophile" evidence="4">
    <location>
        <position position="53"/>
    </location>
</feature>
<feature type="domain" description="Pseudouridine synthase I TruA alpha/beta" evidence="6">
    <location>
        <begin position="146"/>
        <end position="245"/>
    </location>
</feature>
<dbReference type="RefSeq" id="WP_205176312.1">
    <property type="nucleotide sequence ID" value="NZ_JAFBDZ010000014.1"/>
</dbReference>
<dbReference type="EC" id="5.4.99.12" evidence="4"/>
<evidence type="ECO:0000313" key="7">
    <source>
        <dbReference type="EMBL" id="MBM7588407.1"/>
    </source>
</evidence>
<dbReference type="InterPro" id="IPR020097">
    <property type="entry name" value="PsdUridine_synth_TruA_a/b_dom"/>
</dbReference>
<comment type="caution">
    <text evidence="7">The sequence shown here is derived from an EMBL/GenBank/DDBJ whole genome shotgun (WGS) entry which is preliminary data.</text>
</comment>
<evidence type="ECO:0000256" key="1">
    <source>
        <dbReference type="ARBA" id="ARBA00009375"/>
    </source>
</evidence>
<comment type="catalytic activity">
    <reaction evidence="4 5">
        <text>uridine(38/39/40) in tRNA = pseudouridine(38/39/40) in tRNA</text>
        <dbReference type="Rhea" id="RHEA:22376"/>
        <dbReference type="Rhea" id="RHEA-COMP:10085"/>
        <dbReference type="Rhea" id="RHEA-COMP:10087"/>
        <dbReference type="ChEBI" id="CHEBI:65314"/>
        <dbReference type="ChEBI" id="CHEBI:65315"/>
        <dbReference type="EC" id="5.4.99.12"/>
    </reaction>
</comment>
<dbReference type="PIRSF" id="PIRSF001430">
    <property type="entry name" value="tRNA_psdUrid_synth"/>
    <property type="match status" value="1"/>
</dbReference>
<evidence type="ECO:0000256" key="5">
    <source>
        <dbReference type="RuleBase" id="RU003792"/>
    </source>
</evidence>
<keyword evidence="8" id="KW-1185">Reference proteome</keyword>
<evidence type="ECO:0000256" key="2">
    <source>
        <dbReference type="ARBA" id="ARBA00022694"/>
    </source>
</evidence>
<dbReference type="Proteomes" id="UP001646157">
    <property type="component" value="Unassembled WGS sequence"/>
</dbReference>
<reference evidence="7 8" key="1">
    <citation type="submission" date="2021-01" db="EMBL/GenBank/DDBJ databases">
        <title>Genomic Encyclopedia of Type Strains, Phase IV (KMG-IV): sequencing the most valuable type-strain genomes for metagenomic binning, comparative biology and taxonomic classification.</title>
        <authorList>
            <person name="Goeker M."/>
        </authorList>
    </citation>
    <scope>NUCLEOTIDE SEQUENCE [LARGE SCALE GENOMIC DNA]</scope>
    <source>
        <strain evidence="7 8">DSM 24834</strain>
    </source>
</reference>
<dbReference type="SUPFAM" id="SSF55120">
    <property type="entry name" value="Pseudouridine synthase"/>
    <property type="match status" value="1"/>
</dbReference>
<dbReference type="InterPro" id="IPR020094">
    <property type="entry name" value="TruA/RsuA/RluB/E/F_N"/>
</dbReference>
<comment type="function">
    <text evidence="4">Formation of pseudouridine at positions 38, 39 and 40 in the anticodon stem and loop of transfer RNAs.</text>
</comment>
<evidence type="ECO:0000256" key="3">
    <source>
        <dbReference type="ARBA" id="ARBA00023235"/>
    </source>
</evidence>
<dbReference type="EMBL" id="JAFBDZ010000014">
    <property type="protein sequence ID" value="MBM7588407.1"/>
    <property type="molecule type" value="Genomic_DNA"/>
</dbReference>
<dbReference type="PANTHER" id="PTHR11142">
    <property type="entry name" value="PSEUDOURIDYLATE SYNTHASE"/>
    <property type="match status" value="1"/>
</dbReference>
<feature type="binding site" evidence="4">
    <location>
        <position position="111"/>
    </location>
    <ligand>
        <name>substrate</name>
    </ligand>
</feature>
<comment type="caution">
    <text evidence="4">Lacks conserved residue(s) required for the propagation of feature annotation.</text>
</comment>
<evidence type="ECO:0000313" key="8">
    <source>
        <dbReference type="Proteomes" id="UP001646157"/>
    </source>
</evidence>
<name>A0ABS2NKL1_9BACI</name>
<evidence type="ECO:0000256" key="4">
    <source>
        <dbReference type="HAMAP-Rule" id="MF_00171"/>
    </source>
</evidence>
<dbReference type="Gene3D" id="3.30.70.660">
    <property type="entry name" value="Pseudouridine synthase I, catalytic domain, C-terminal subdomain"/>
    <property type="match status" value="1"/>
</dbReference>
<organism evidence="7 8">
    <name type="scientific">Rossellomorea pakistanensis</name>
    <dbReference type="NCBI Taxonomy" id="992288"/>
    <lineage>
        <taxon>Bacteria</taxon>
        <taxon>Bacillati</taxon>
        <taxon>Bacillota</taxon>
        <taxon>Bacilli</taxon>
        <taxon>Bacillales</taxon>
        <taxon>Bacillaceae</taxon>
        <taxon>Rossellomorea</taxon>
    </lineage>
</organism>